<gene>
    <name evidence="10" type="ORF">ACRE_022180</name>
</gene>
<dbReference type="InterPro" id="IPR027417">
    <property type="entry name" value="P-loop_NTPase"/>
</dbReference>
<keyword evidence="6" id="KW-0963">Cytoplasm</keyword>
<dbReference type="UniPathway" id="UPA00988"/>
<evidence type="ECO:0000256" key="9">
    <source>
        <dbReference type="SAM" id="MobiDB-lite"/>
    </source>
</evidence>
<dbReference type="GO" id="GO:0005634">
    <property type="term" value="C:nucleus"/>
    <property type="evidence" value="ECO:0007669"/>
    <property type="project" value="UniProtKB-SubCell"/>
</dbReference>
<dbReference type="OrthoDB" id="166907at2759"/>
<keyword evidence="7" id="KW-0819">tRNA processing</keyword>
<evidence type="ECO:0000256" key="7">
    <source>
        <dbReference type="ARBA" id="ARBA00022694"/>
    </source>
</evidence>
<proteinExistence type="inferred from homology"/>
<organism evidence="10 11">
    <name type="scientific">Hapsidospora chrysogenum (strain ATCC 11550 / CBS 779.69 / DSM 880 / IAM 14645 / JCM 23072 / IMI 49137)</name>
    <name type="common">Acremonium chrysogenum</name>
    <dbReference type="NCBI Taxonomy" id="857340"/>
    <lineage>
        <taxon>Eukaryota</taxon>
        <taxon>Fungi</taxon>
        <taxon>Dikarya</taxon>
        <taxon>Ascomycota</taxon>
        <taxon>Pezizomycotina</taxon>
        <taxon>Sordariomycetes</taxon>
        <taxon>Hypocreomycetidae</taxon>
        <taxon>Hypocreales</taxon>
        <taxon>Bionectriaceae</taxon>
        <taxon>Hapsidospora</taxon>
    </lineage>
</organism>
<feature type="region of interest" description="Disordered" evidence="9">
    <location>
        <begin position="286"/>
        <end position="305"/>
    </location>
</feature>
<dbReference type="GO" id="GO:0005829">
    <property type="term" value="C:cytosol"/>
    <property type="evidence" value="ECO:0007669"/>
    <property type="project" value="TreeGrafter"/>
</dbReference>
<evidence type="ECO:0000256" key="2">
    <source>
        <dbReference type="ARBA" id="ARBA00004496"/>
    </source>
</evidence>
<dbReference type="STRING" id="857340.A0A086TC31"/>
<protein>
    <recommendedName>
        <fullName evidence="5">Elongator complex protein 5</fullName>
    </recommendedName>
</protein>
<dbReference type="PANTHER" id="PTHR15641:SF1">
    <property type="entry name" value="ELONGATOR COMPLEX PROTEIN 5"/>
    <property type="match status" value="1"/>
</dbReference>
<dbReference type="EMBL" id="JPKY01000014">
    <property type="protein sequence ID" value="KFH46913.1"/>
    <property type="molecule type" value="Genomic_DNA"/>
</dbReference>
<dbReference type="AlphaFoldDB" id="A0A086TC31"/>
<dbReference type="GO" id="GO:0002098">
    <property type="term" value="P:tRNA wobble uridine modification"/>
    <property type="evidence" value="ECO:0007669"/>
    <property type="project" value="InterPro"/>
</dbReference>
<feature type="compositionally biased region" description="Acidic residues" evidence="9">
    <location>
        <begin position="340"/>
        <end position="351"/>
    </location>
</feature>
<evidence type="ECO:0000256" key="8">
    <source>
        <dbReference type="ARBA" id="ARBA00023242"/>
    </source>
</evidence>
<dbReference type="Pfam" id="PF10483">
    <property type="entry name" value="Elong_Iki1"/>
    <property type="match status" value="1"/>
</dbReference>
<evidence type="ECO:0000256" key="3">
    <source>
        <dbReference type="ARBA" id="ARBA00005043"/>
    </source>
</evidence>
<dbReference type="Proteomes" id="UP000029964">
    <property type="component" value="Unassembled WGS sequence"/>
</dbReference>
<dbReference type="CDD" id="cd19496">
    <property type="entry name" value="Elp5"/>
    <property type="match status" value="1"/>
</dbReference>
<evidence type="ECO:0000256" key="1">
    <source>
        <dbReference type="ARBA" id="ARBA00004123"/>
    </source>
</evidence>
<evidence type="ECO:0000256" key="6">
    <source>
        <dbReference type="ARBA" id="ARBA00022490"/>
    </source>
</evidence>
<keyword evidence="11" id="KW-1185">Reference proteome</keyword>
<dbReference type="Gene3D" id="3.40.50.300">
    <property type="entry name" value="P-loop containing nucleotide triphosphate hydrolases"/>
    <property type="match status" value="1"/>
</dbReference>
<name>A0A086TC31_HAPC1</name>
<dbReference type="GO" id="GO:0000049">
    <property type="term" value="F:tRNA binding"/>
    <property type="evidence" value="ECO:0007669"/>
    <property type="project" value="TreeGrafter"/>
</dbReference>
<evidence type="ECO:0000313" key="10">
    <source>
        <dbReference type="EMBL" id="KFH46913.1"/>
    </source>
</evidence>
<feature type="region of interest" description="Disordered" evidence="9">
    <location>
        <begin position="330"/>
        <end position="351"/>
    </location>
</feature>
<dbReference type="InterPro" id="IPR019519">
    <property type="entry name" value="Elp5"/>
</dbReference>
<reference evidence="11" key="1">
    <citation type="journal article" date="2014" name="Genome Announc.">
        <title>Genome sequence and annotation of Acremonium chrysogenum, producer of the beta-lactam antibiotic cephalosporin C.</title>
        <authorList>
            <person name="Terfehr D."/>
            <person name="Dahlmann T.A."/>
            <person name="Specht T."/>
            <person name="Zadra I."/>
            <person name="Kuernsteiner H."/>
            <person name="Kueck U."/>
        </authorList>
    </citation>
    <scope>NUCLEOTIDE SEQUENCE [LARGE SCALE GENOMIC DNA]</scope>
    <source>
        <strain evidence="11">ATCC 11550 / CBS 779.69 / DSM 880 / IAM 14645 / JCM 23072 / IMI 49137</strain>
    </source>
</reference>
<evidence type="ECO:0000256" key="5">
    <source>
        <dbReference type="ARBA" id="ARBA00020264"/>
    </source>
</evidence>
<comment type="pathway">
    <text evidence="3">tRNA modification; 5-methoxycarbonylmethyl-2-thiouridine-tRNA biosynthesis.</text>
</comment>
<sequence length="351" mass="38358">MALSNNISNNVHSRSHSLLLLQKLLNLRDGASPLTLVLDSLERTAQPVLAEFISRAKISRAKVIFLSFATLKKPKDVDVFIKAAGRDLKTVRTELVGQYPSYDSVAAARDRPSQRAVVIIDSLNALASSSPQSLATFLTSITSPAVSLVSVYHTDVPVILPRSWNEYEPHPFTILCHLATAILRLSSLQQEMERQRARNRSLVEPEWGLKEDREGVLVGLGKRSKEEGNGGVVIGMELRRRSGRTVDEKFILIPAQPAPAGAAAPARTGKVILLTDHPMFSAFVEGAGDGGGEAEPESSFNLGLTEKQRKDREGIVLPYFDAQTDIGGGDGGRILYEMGREDDFDDEEDEI</sequence>
<evidence type="ECO:0000313" key="11">
    <source>
        <dbReference type="Proteomes" id="UP000029964"/>
    </source>
</evidence>
<comment type="caution">
    <text evidence="10">The sequence shown here is derived from an EMBL/GenBank/DDBJ whole genome shotgun (WGS) entry which is preliminary data.</text>
</comment>
<keyword evidence="8" id="KW-0539">Nucleus</keyword>
<dbReference type="HOGENOM" id="CLU_050414_0_0_1"/>
<dbReference type="PANTHER" id="PTHR15641">
    <property type="entry name" value="ELONGATOR COMPLEX PROTEIN 5"/>
    <property type="match status" value="1"/>
</dbReference>
<comment type="similarity">
    <text evidence="4">Belongs to the ELP5 family.</text>
</comment>
<comment type="subcellular location">
    <subcellularLocation>
        <location evidence="2">Cytoplasm</location>
    </subcellularLocation>
    <subcellularLocation>
        <location evidence="1">Nucleus</location>
    </subcellularLocation>
</comment>
<accession>A0A086TC31</accession>
<evidence type="ECO:0000256" key="4">
    <source>
        <dbReference type="ARBA" id="ARBA00009567"/>
    </source>
</evidence>
<dbReference type="GO" id="GO:0033588">
    <property type="term" value="C:elongator holoenzyme complex"/>
    <property type="evidence" value="ECO:0007669"/>
    <property type="project" value="InterPro"/>
</dbReference>